<feature type="domain" description="DUF6598" evidence="1">
    <location>
        <begin position="68"/>
        <end position="167"/>
    </location>
</feature>
<reference evidence="2" key="2">
    <citation type="submission" date="2018-03" db="EMBL/GenBank/DDBJ databases">
        <title>The Triticum urartu genome reveals the dynamic nature of wheat genome evolution.</title>
        <authorList>
            <person name="Ling H."/>
            <person name="Ma B."/>
            <person name="Shi X."/>
            <person name="Liu H."/>
            <person name="Dong L."/>
            <person name="Sun H."/>
            <person name="Cao Y."/>
            <person name="Gao Q."/>
            <person name="Zheng S."/>
            <person name="Li Y."/>
            <person name="Yu Y."/>
            <person name="Du H."/>
            <person name="Qi M."/>
            <person name="Li Y."/>
            <person name="Yu H."/>
            <person name="Cui Y."/>
            <person name="Wang N."/>
            <person name="Chen C."/>
            <person name="Wu H."/>
            <person name="Zhao Y."/>
            <person name="Zhang J."/>
            <person name="Li Y."/>
            <person name="Zhou W."/>
            <person name="Zhang B."/>
            <person name="Hu W."/>
            <person name="Eijk M."/>
            <person name="Tang J."/>
            <person name="Witsenboer H."/>
            <person name="Zhao S."/>
            <person name="Li Z."/>
            <person name="Zhang A."/>
            <person name="Wang D."/>
            <person name="Liang C."/>
        </authorList>
    </citation>
    <scope>NUCLEOTIDE SEQUENCE [LARGE SCALE GENOMIC DNA]</scope>
    <source>
        <strain evidence="2">cv. G1812</strain>
    </source>
</reference>
<accession>A0A8R7TK80</accession>
<dbReference type="AlphaFoldDB" id="A0A8R7TK80"/>
<dbReference type="PANTHER" id="PTHR33065:SF216">
    <property type="entry name" value="DUF6598 DOMAIN-CONTAINING PROTEIN"/>
    <property type="match status" value="1"/>
</dbReference>
<evidence type="ECO:0000259" key="1">
    <source>
        <dbReference type="Pfam" id="PF20241"/>
    </source>
</evidence>
<dbReference type="EnsemblPlants" id="TuG1812G0200004182.01.T01">
    <property type="protein sequence ID" value="TuG1812G0200004182.01.T01.cds352711"/>
    <property type="gene ID" value="TuG1812G0200004182.01"/>
</dbReference>
<dbReference type="Gramene" id="TuG1812G0200004182.01.T01">
    <property type="protein sequence ID" value="TuG1812G0200004182.01.T01.cds352711"/>
    <property type="gene ID" value="TuG1812G0200004182.01"/>
</dbReference>
<dbReference type="InterPro" id="IPR046533">
    <property type="entry name" value="DUF6598"/>
</dbReference>
<organism evidence="2 3">
    <name type="scientific">Triticum urartu</name>
    <name type="common">Red wild einkorn</name>
    <name type="synonym">Crithodium urartu</name>
    <dbReference type="NCBI Taxonomy" id="4572"/>
    <lineage>
        <taxon>Eukaryota</taxon>
        <taxon>Viridiplantae</taxon>
        <taxon>Streptophyta</taxon>
        <taxon>Embryophyta</taxon>
        <taxon>Tracheophyta</taxon>
        <taxon>Spermatophyta</taxon>
        <taxon>Magnoliopsida</taxon>
        <taxon>Liliopsida</taxon>
        <taxon>Poales</taxon>
        <taxon>Poaceae</taxon>
        <taxon>BOP clade</taxon>
        <taxon>Pooideae</taxon>
        <taxon>Triticodae</taxon>
        <taxon>Triticeae</taxon>
        <taxon>Triticinae</taxon>
        <taxon>Triticum</taxon>
    </lineage>
</organism>
<dbReference type="PANTHER" id="PTHR33065">
    <property type="entry name" value="OS07G0486400 PROTEIN"/>
    <property type="match status" value="1"/>
</dbReference>
<evidence type="ECO:0000313" key="2">
    <source>
        <dbReference type="EnsemblPlants" id="TuG1812G0200004182.01.T01.cds352711"/>
    </source>
</evidence>
<dbReference type="Pfam" id="PF20241">
    <property type="entry name" value="DUF6598"/>
    <property type="match status" value="1"/>
</dbReference>
<keyword evidence="3" id="KW-1185">Reference proteome</keyword>
<protein>
    <recommendedName>
        <fullName evidence="1">DUF6598 domain-containing protein</fullName>
    </recommendedName>
</protein>
<proteinExistence type="predicted"/>
<dbReference type="Proteomes" id="UP000015106">
    <property type="component" value="Chromosome 2"/>
</dbReference>
<sequence>MEQSKIIDTLETYQDICYMPIISGSGHRDGAIYKRAAYWEHNFFFDITDRTETRLEPTRAYEMPRNVMQIFSMKLAKAPINSGSIHLYGHIAAHDEVDLRLNYVFNRSRDDPFIVQQGSLNEMNGPKRTILLIFDVLLEFDMRIKNGENEEDDLQLIDGISEFDGLLMSWRPHCWKLWCS</sequence>
<reference evidence="2" key="3">
    <citation type="submission" date="2022-06" db="UniProtKB">
        <authorList>
            <consortium name="EnsemblPlants"/>
        </authorList>
    </citation>
    <scope>IDENTIFICATION</scope>
</reference>
<reference evidence="3" key="1">
    <citation type="journal article" date="2013" name="Nature">
        <title>Draft genome of the wheat A-genome progenitor Triticum urartu.</title>
        <authorList>
            <person name="Ling H.Q."/>
            <person name="Zhao S."/>
            <person name="Liu D."/>
            <person name="Wang J."/>
            <person name="Sun H."/>
            <person name="Zhang C."/>
            <person name="Fan H."/>
            <person name="Li D."/>
            <person name="Dong L."/>
            <person name="Tao Y."/>
            <person name="Gao C."/>
            <person name="Wu H."/>
            <person name="Li Y."/>
            <person name="Cui Y."/>
            <person name="Guo X."/>
            <person name="Zheng S."/>
            <person name="Wang B."/>
            <person name="Yu K."/>
            <person name="Liang Q."/>
            <person name="Yang W."/>
            <person name="Lou X."/>
            <person name="Chen J."/>
            <person name="Feng M."/>
            <person name="Jian J."/>
            <person name="Zhang X."/>
            <person name="Luo G."/>
            <person name="Jiang Y."/>
            <person name="Liu J."/>
            <person name="Wang Z."/>
            <person name="Sha Y."/>
            <person name="Zhang B."/>
            <person name="Wu H."/>
            <person name="Tang D."/>
            <person name="Shen Q."/>
            <person name="Xue P."/>
            <person name="Zou S."/>
            <person name="Wang X."/>
            <person name="Liu X."/>
            <person name="Wang F."/>
            <person name="Yang Y."/>
            <person name="An X."/>
            <person name="Dong Z."/>
            <person name="Zhang K."/>
            <person name="Zhang X."/>
            <person name="Luo M.C."/>
            <person name="Dvorak J."/>
            <person name="Tong Y."/>
            <person name="Wang J."/>
            <person name="Yang H."/>
            <person name="Li Z."/>
            <person name="Wang D."/>
            <person name="Zhang A."/>
            <person name="Wang J."/>
        </authorList>
    </citation>
    <scope>NUCLEOTIDE SEQUENCE</scope>
    <source>
        <strain evidence="3">cv. G1812</strain>
    </source>
</reference>
<evidence type="ECO:0000313" key="3">
    <source>
        <dbReference type="Proteomes" id="UP000015106"/>
    </source>
</evidence>
<name>A0A8R7TK80_TRIUA</name>